<gene>
    <name evidence="2" type="ORF">PGLA1383_LOCUS56162</name>
</gene>
<dbReference type="Gene3D" id="3.90.1410.10">
    <property type="entry name" value="set domain protein methyltransferase, domain 1"/>
    <property type="match status" value="1"/>
</dbReference>
<dbReference type="AlphaFoldDB" id="A0A813HVI5"/>
<dbReference type="Pfam" id="PF00856">
    <property type="entry name" value="SET"/>
    <property type="match status" value="1"/>
</dbReference>
<dbReference type="PROSITE" id="PS50280">
    <property type="entry name" value="SET"/>
    <property type="match status" value="1"/>
</dbReference>
<sequence length="466" mass="51923">MGLGKTLRLLRWAKACGSVIEDKWRQRSSTRGGRGVIATKLIKSGELVAAVHEKCMVSNETIWETDPETWRAVASLEATPPLRPHAASYWMLTVFVLLHSGNPSHSRFSDYFGSMSTLEDLSSLPLFWSDGELMSELQGTQALGELQDISTMVRRDYDLLREVYPVVGQYSVTDYGLAYSFVAMHAFAGPKLIPILDLLNHDIPVPDERMLGHEAQNNHMDVKGEIEINSSPSYIIFRARRDYQPGDEIHWNYHFSGNHGYFKVYGFVLPWIHKLSCLSTTSLSLLMSDVPSKEDASTVEIGKRGWLGLLVGSCLDDKLTKALAFARFWSTPASLAELQGACGSLVEVTHGGGDSAVVETFHLHVSCKLVSFEAERGALAILRRGVVSRALAMQGPESLEAEEQLLQSLDPGTRKHKMVTIRRDEKYVLGRVSEYLSNFESRLNAAGSDWQEYVAYIGGLYNRTLD</sequence>
<dbReference type="CDD" id="cd10527">
    <property type="entry name" value="SET_LSMT"/>
    <property type="match status" value="1"/>
</dbReference>
<dbReference type="PANTHER" id="PTHR13271">
    <property type="entry name" value="UNCHARACTERIZED PUTATIVE METHYLTRANSFERASE"/>
    <property type="match status" value="1"/>
</dbReference>
<dbReference type="OrthoDB" id="341421at2759"/>
<evidence type="ECO:0000313" key="3">
    <source>
        <dbReference type="Proteomes" id="UP000654075"/>
    </source>
</evidence>
<dbReference type="InterPro" id="IPR001214">
    <property type="entry name" value="SET_dom"/>
</dbReference>
<dbReference type="SUPFAM" id="SSF82199">
    <property type="entry name" value="SET domain"/>
    <property type="match status" value="1"/>
</dbReference>
<feature type="domain" description="SET" evidence="1">
    <location>
        <begin position="22"/>
        <end position="254"/>
    </location>
</feature>
<dbReference type="InterPro" id="IPR046341">
    <property type="entry name" value="SET_dom_sf"/>
</dbReference>
<dbReference type="GO" id="GO:0016279">
    <property type="term" value="F:protein-lysine N-methyltransferase activity"/>
    <property type="evidence" value="ECO:0007669"/>
    <property type="project" value="TreeGrafter"/>
</dbReference>
<dbReference type="InterPro" id="IPR050600">
    <property type="entry name" value="SETD3_SETD6_MTase"/>
</dbReference>
<organism evidence="2 3">
    <name type="scientific">Polarella glacialis</name>
    <name type="common">Dinoflagellate</name>
    <dbReference type="NCBI Taxonomy" id="89957"/>
    <lineage>
        <taxon>Eukaryota</taxon>
        <taxon>Sar</taxon>
        <taxon>Alveolata</taxon>
        <taxon>Dinophyceae</taxon>
        <taxon>Suessiales</taxon>
        <taxon>Suessiaceae</taxon>
        <taxon>Polarella</taxon>
    </lineage>
</organism>
<reference evidence="2" key="1">
    <citation type="submission" date="2021-02" db="EMBL/GenBank/DDBJ databases">
        <authorList>
            <person name="Dougan E. K."/>
            <person name="Rhodes N."/>
            <person name="Thang M."/>
            <person name="Chan C."/>
        </authorList>
    </citation>
    <scope>NUCLEOTIDE SEQUENCE</scope>
</reference>
<dbReference type="EMBL" id="CAJNNV010032931">
    <property type="protein sequence ID" value="CAE8641538.1"/>
    <property type="molecule type" value="Genomic_DNA"/>
</dbReference>
<keyword evidence="3" id="KW-1185">Reference proteome</keyword>
<accession>A0A813HVI5</accession>
<name>A0A813HVI5_POLGL</name>
<dbReference type="Proteomes" id="UP000654075">
    <property type="component" value="Unassembled WGS sequence"/>
</dbReference>
<proteinExistence type="predicted"/>
<evidence type="ECO:0000313" key="2">
    <source>
        <dbReference type="EMBL" id="CAE8641538.1"/>
    </source>
</evidence>
<comment type="caution">
    <text evidence="2">The sequence shown here is derived from an EMBL/GenBank/DDBJ whole genome shotgun (WGS) entry which is preliminary data.</text>
</comment>
<protein>
    <recommendedName>
        <fullName evidence="1">SET domain-containing protein</fullName>
    </recommendedName>
</protein>
<evidence type="ECO:0000259" key="1">
    <source>
        <dbReference type="PROSITE" id="PS50280"/>
    </source>
</evidence>